<comment type="caution">
    <text evidence="1">The sequence shown here is derived from an EMBL/GenBank/DDBJ whole genome shotgun (WGS) entry which is preliminary data.</text>
</comment>
<gene>
    <name evidence="1" type="ORF">BJ138DRAFT_1150707</name>
</gene>
<evidence type="ECO:0000313" key="1">
    <source>
        <dbReference type="EMBL" id="KAH7911419.1"/>
    </source>
</evidence>
<dbReference type="Proteomes" id="UP000790377">
    <property type="component" value="Unassembled WGS sequence"/>
</dbReference>
<evidence type="ECO:0000313" key="2">
    <source>
        <dbReference type="Proteomes" id="UP000790377"/>
    </source>
</evidence>
<proteinExistence type="predicted"/>
<organism evidence="1 2">
    <name type="scientific">Hygrophoropsis aurantiaca</name>
    <dbReference type="NCBI Taxonomy" id="72124"/>
    <lineage>
        <taxon>Eukaryota</taxon>
        <taxon>Fungi</taxon>
        <taxon>Dikarya</taxon>
        <taxon>Basidiomycota</taxon>
        <taxon>Agaricomycotina</taxon>
        <taxon>Agaricomycetes</taxon>
        <taxon>Agaricomycetidae</taxon>
        <taxon>Boletales</taxon>
        <taxon>Coniophorineae</taxon>
        <taxon>Hygrophoropsidaceae</taxon>
        <taxon>Hygrophoropsis</taxon>
    </lineage>
</organism>
<sequence>MIPVGSSAFRQIHSTANYQLYRPLSVKLHARTAGTLIYSHLRNKQHHFHTLSSGRVSLTFSAFPFQRAVSNLNMAPSTRTSESTPATPRPSASLIIINERNEVLLVQRNPKARSFGGTHVFPGGNFDPKQDGSLEITAIRETFEESGLLIATPDGHGKTVPSNSILDEARKAIHGEKLKFQAFLSDHSLKATTQSLLPFTTWVTPPISARRFRTQFYVVFLPASSSTGFSSGDKEDRLPTPDGGQEVIAARFVSLEAAIEEFRTGRISLMPPQYYIIETLRPLLLGNTNTREQQNKVAQLSQGAFGKLVINPQGQRDKEGRDVFVYEGDELRGGPSGRLHRAVVARQGTVFSRIELLRNFDIFTQVEGIGDLDKAKL</sequence>
<reference evidence="1" key="1">
    <citation type="journal article" date="2021" name="New Phytol.">
        <title>Evolutionary innovations through gain and loss of genes in the ectomycorrhizal Boletales.</title>
        <authorList>
            <person name="Wu G."/>
            <person name="Miyauchi S."/>
            <person name="Morin E."/>
            <person name="Kuo A."/>
            <person name="Drula E."/>
            <person name="Varga T."/>
            <person name="Kohler A."/>
            <person name="Feng B."/>
            <person name="Cao Y."/>
            <person name="Lipzen A."/>
            <person name="Daum C."/>
            <person name="Hundley H."/>
            <person name="Pangilinan J."/>
            <person name="Johnson J."/>
            <person name="Barry K."/>
            <person name="LaButti K."/>
            <person name="Ng V."/>
            <person name="Ahrendt S."/>
            <person name="Min B."/>
            <person name="Choi I.G."/>
            <person name="Park H."/>
            <person name="Plett J.M."/>
            <person name="Magnuson J."/>
            <person name="Spatafora J.W."/>
            <person name="Nagy L.G."/>
            <person name="Henrissat B."/>
            <person name="Grigoriev I.V."/>
            <person name="Yang Z.L."/>
            <person name="Xu J."/>
            <person name="Martin F.M."/>
        </authorList>
    </citation>
    <scope>NUCLEOTIDE SEQUENCE</scope>
    <source>
        <strain evidence="1">ATCC 28755</strain>
    </source>
</reference>
<accession>A0ACB8AEZ9</accession>
<name>A0ACB8AEZ9_9AGAM</name>
<protein>
    <submittedName>
        <fullName evidence="1">NUDIX hydrolase domain-like protein</fullName>
    </submittedName>
</protein>
<dbReference type="EMBL" id="MU267679">
    <property type="protein sequence ID" value="KAH7911419.1"/>
    <property type="molecule type" value="Genomic_DNA"/>
</dbReference>
<keyword evidence="2" id="KW-1185">Reference proteome</keyword>